<dbReference type="GO" id="GO:0000030">
    <property type="term" value="F:mannosyltransferase activity"/>
    <property type="evidence" value="ECO:0007669"/>
    <property type="project" value="TreeGrafter"/>
</dbReference>
<keyword evidence="2" id="KW-0472">Membrane</keyword>
<feature type="signal peptide" evidence="3">
    <location>
        <begin position="1"/>
        <end position="29"/>
    </location>
</feature>
<comment type="caution">
    <text evidence="4">The sequence shown here is derived from an EMBL/GenBank/DDBJ whole genome shotgun (WGS) entry which is preliminary data.</text>
</comment>
<name>A0A1T3CDT7_9HYPO</name>
<dbReference type="GO" id="GO:0031501">
    <property type="term" value="C:mannosyltransferase complex"/>
    <property type="evidence" value="ECO:0007669"/>
    <property type="project" value="TreeGrafter"/>
</dbReference>
<gene>
    <name evidence="4" type="ORF">A0O28_0049840</name>
</gene>
<feature type="chain" id="PRO_5010562847" evidence="3">
    <location>
        <begin position="30"/>
        <end position="257"/>
    </location>
</feature>
<keyword evidence="3" id="KW-0732">Signal</keyword>
<dbReference type="PANTHER" id="PTHR28022:SF1">
    <property type="entry name" value="GPI MANNOSYLTRANSFERASE 2 SUBUNIT PGA1"/>
    <property type="match status" value="1"/>
</dbReference>
<dbReference type="GO" id="GO:0005789">
    <property type="term" value="C:endoplasmic reticulum membrane"/>
    <property type="evidence" value="ECO:0007669"/>
    <property type="project" value="TreeGrafter"/>
</dbReference>
<organism evidence="4 5">
    <name type="scientific">Trichoderma guizhouense</name>
    <dbReference type="NCBI Taxonomy" id="1491466"/>
    <lineage>
        <taxon>Eukaryota</taxon>
        <taxon>Fungi</taxon>
        <taxon>Dikarya</taxon>
        <taxon>Ascomycota</taxon>
        <taxon>Pezizomycotina</taxon>
        <taxon>Sordariomycetes</taxon>
        <taxon>Hypocreomycetidae</taxon>
        <taxon>Hypocreales</taxon>
        <taxon>Hypocreaceae</taxon>
        <taxon>Trichoderma</taxon>
    </lineage>
</organism>
<evidence type="ECO:0000256" key="3">
    <source>
        <dbReference type="SAM" id="SignalP"/>
    </source>
</evidence>
<evidence type="ECO:0000256" key="2">
    <source>
        <dbReference type="SAM" id="Phobius"/>
    </source>
</evidence>
<dbReference type="PANTHER" id="PTHR28022">
    <property type="entry name" value="GPI MANNOSYLTRANSFERASE 2 SUBUNIT PGA1"/>
    <property type="match status" value="1"/>
</dbReference>
<accession>A0A1T3CDT7</accession>
<proteinExistence type="predicted"/>
<dbReference type="OrthoDB" id="3360032at2759"/>
<feature type="transmembrane region" description="Helical" evidence="2">
    <location>
        <begin position="222"/>
        <end position="245"/>
    </location>
</feature>
<evidence type="ECO:0000256" key="1">
    <source>
        <dbReference type="SAM" id="MobiDB-lite"/>
    </source>
</evidence>
<dbReference type="InterPro" id="IPR019433">
    <property type="entry name" value="GPI_ManTrfase_II_coact_Pga1"/>
</dbReference>
<dbReference type="Pfam" id="PF10333">
    <property type="entry name" value="Pga1"/>
    <property type="match status" value="1"/>
</dbReference>
<protein>
    <submittedName>
        <fullName evidence="4">Uncharacterized protein</fullName>
    </submittedName>
</protein>
<evidence type="ECO:0000313" key="4">
    <source>
        <dbReference type="EMBL" id="OPB39278.1"/>
    </source>
</evidence>
<dbReference type="AlphaFoldDB" id="A0A1T3CDT7"/>
<keyword evidence="2" id="KW-1133">Transmembrane helix</keyword>
<sequence length="257" mass="28247">MPPTHHQSSLTRSLSLILPFLSLIAPSHANTEKVIFTAPPPSPLSSLDAAIQQDLPILGPSTSWSIRTNLSRVFPLNQQDHEQGYPSWLLLDNLTPGQRYELRVCWSALEPTAFTLDTYPLTTILSTPALLQSLTQNAKSAHQHQPHQSSQKGSSPNNNNNDENSSPNDDNSVLLLRVLAAADYFSHHPSLMKDPPPVLVDLILDPYLYNVLPQSLLPTVCYLVVVGVVSWFVAKWVASSLTAIASSTKSDQTKKQN</sequence>
<dbReference type="EMBL" id="LVVK01000019">
    <property type="protein sequence ID" value="OPB39278.1"/>
    <property type="molecule type" value="Genomic_DNA"/>
</dbReference>
<keyword evidence="5" id="KW-1185">Reference proteome</keyword>
<dbReference type="Proteomes" id="UP000191004">
    <property type="component" value="Unassembled WGS sequence"/>
</dbReference>
<keyword evidence="2" id="KW-0812">Transmembrane</keyword>
<feature type="region of interest" description="Disordered" evidence="1">
    <location>
        <begin position="136"/>
        <end position="169"/>
    </location>
</feature>
<feature type="compositionally biased region" description="Low complexity" evidence="1">
    <location>
        <begin position="146"/>
        <end position="169"/>
    </location>
</feature>
<dbReference type="GO" id="GO:0006506">
    <property type="term" value="P:GPI anchor biosynthetic process"/>
    <property type="evidence" value="ECO:0007669"/>
    <property type="project" value="TreeGrafter"/>
</dbReference>
<reference evidence="4 5" key="1">
    <citation type="submission" date="2016-04" db="EMBL/GenBank/DDBJ databases">
        <title>Multiple horizontal gene transfer events from other fungi enriched the ability of the initially mycotrophic fungus Trichoderma (Ascomycota) to feed on dead plant biomass.</title>
        <authorList>
            <person name="Atanasova L."/>
            <person name="Chenthamara K."/>
            <person name="Zhang J."/>
            <person name="Grujic M."/>
            <person name="Henrissat B."/>
            <person name="Kuo A."/>
            <person name="Aertz A."/>
            <person name="Salamov A."/>
            <person name="Lipzen A."/>
            <person name="Labutti K."/>
            <person name="Barry K."/>
            <person name="Miao Y."/>
            <person name="Rahimi M.J."/>
            <person name="Shen Q."/>
            <person name="Grigoriev I.V."/>
            <person name="Kubicek C.P."/>
            <person name="Druzhinina I.S."/>
        </authorList>
    </citation>
    <scope>NUCLEOTIDE SEQUENCE [LARGE SCALE GENOMIC DNA]</scope>
    <source>
        <strain evidence="4 5">NJAU 4742</strain>
    </source>
</reference>
<evidence type="ECO:0000313" key="5">
    <source>
        <dbReference type="Proteomes" id="UP000191004"/>
    </source>
</evidence>